<gene>
    <name evidence="1" type="ORF">NIES267_68560</name>
</gene>
<organism evidence="1 2">
    <name type="scientific">Calothrix parasitica NIES-267</name>
    <dbReference type="NCBI Taxonomy" id="1973488"/>
    <lineage>
        <taxon>Bacteria</taxon>
        <taxon>Bacillati</taxon>
        <taxon>Cyanobacteriota</taxon>
        <taxon>Cyanophyceae</taxon>
        <taxon>Nostocales</taxon>
        <taxon>Calotrichaceae</taxon>
        <taxon>Calothrix</taxon>
    </lineage>
</organism>
<dbReference type="EMBL" id="AP018227">
    <property type="protein sequence ID" value="BAY87334.1"/>
    <property type="molecule type" value="Genomic_DNA"/>
</dbReference>
<dbReference type="InterPro" id="IPR007338">
    <property type="entry name" value="DUF416"/>
</dbReference>
<evidence type="ECO:0008006" key="3">
    <source>
        <dbReference type="Google" id="ProtNLM"/>
    </source>
</evidence>
<dbReference type="Pfam" id="PF04222">
    <property type="entry name" value="DUF416"/>
    <property type="match status" value="1"/>
</dbReference>
<evidence type="ECO:0000313" key="2">
    <source>
        <dbReference type="Proteomes" id="UP000218418"/>
    </source>
</evidence>
<reference evidence="1 2" key="1">
    <citation type="submission" date="2017-06" db="EMBL/GenBank/DDBJ databases">
        <title>Genome sequencing of cyanobaciteial culture collection at National Institute for Environmental Studies (NIES).</title>
        <authorList>
            <person name="Hirose Y."/>
            <person name="Shimura Y."/>
            <person name="Fujisawa T."/>
            <person name="Nakamura Y."/>
            <person name="Kawachi M."/>
        </authorList>
    </citation>
    <scope>NUCLEOTIDE SEQUENCE [LARGE SCALE GENOMIC DNA]</scope>
    <source>
        <strain evidence="1 2">NIES-267</strain>
    </source>
</reference>
<evidence type="ECO:0000313" key="1">
    <source>
        <dbReference type="EMBL" id="BAY87334.1"/>
    </source>
</evidence>
<dbReference type="Proteomes" id="UP000218418">
    <property type="component" value="Chromosome"/>
</dbReference>
<keyword evidence="2" id="KW-1185">Reference proteome</keyword>
<accession>A0A1Z4M1G0</accession>
<protein>
    <recommendedName>
        <fullName evidence="3">DUF416 domain-containing protein</fullName>
    </recommendedName>
</protein>
<sequence>MPWNLYYSERNILEKELEQLSSLHRLAFAASICERFLPNYSAFAKENGLGNPMVLRNALDEAWLVVQGNSANAEKINKLIQNCKVLPPDEDHEETYKYEASMTCGVICYMLSACLEPTPQNVAQVAYMAEDIIFETIEVERDIANPGCSTNMTFDEMEKDAANHRFWIKEAAKQNLDFQKLEEVKTLDQKFIESFRKSCVDDGKSMIDLY</sequence>
<dbReference type="AlphaFoldDB" id="A0A1Z4M1G0"/>
<dbReference type="InterPro" id="IPR023381">
    <property type="entry name" value="YP001051499.1-like_dom_sf"/>
</dbReference>
<proteinExistence type="predicted"/>
<dbReference type="OrthoDB" id="9204516at2"/>
<name>A0A1Z4M1G0_9CYAN</name>
<dbReference type="Gene3D" id="1.20.1590.10">
    <property type="entry name" value="YP_001051499.1 domain like"/>
    <property type="match status" value="1"/>
</dbReference>